<dbReference type="EMBL" id="GGFK01015370">
    <property type="protein sequence ID" value="MBW48691.1"/>
    <property type="molecule type" value="Transcribed_RNA"/>
</dbReference>
<feature type="signal peptide" evidence="1">
    <location>
        <begin position="1"/>
        <end position="22"/>
    </location>
</feature>
<reference evidence="2" key="1">
    <citation type="submission" date="2018-01" db="EMBL/GenBank/DDBJ databases">
        <title>An insight into the sialome of Amazonian anophelines.</title>
        <authorList>
            <person name="Ribeiro J.M."/>
            <person name="Scarpassa V."/>
            <person name="Calvo E."/>
        </authorList>
    </citation>
    <scope>NUCLEOTIDE SEQUENCE</scope>
    <source>
        <tissue evidence="2">Salivary glands</tissue>
    </source>
</reference>
<sequence length="80" mass="9321">MCRLNQLMLLMLLPSSLSPRRSRKEFTIFGRFREAINMQIIAADYVASRRVAVWRPQQRNLTIPIDCTRSGCSSETFRKS</sequence>
<accession>A0A2M4B6R8</accession>
<keyword evidence="1" id="KW-0732">Signal</keyword>
<evidence type="ECO:0000313" key="2">
    <source>
        <dbReference type="EMBL" id="MBW48691.1"/>
    </source>
</evidence>
<name>A0A2M4B6R8_9DIPT</name>
<organism evidence="2">
    <name type="scientific">Anopheles triannulatus</name>
    <dbReference type="NCBI Taxonomy" id="58253"/>
    <lineage>
        <taxon>Eukaryota</taxon>
        <taxon>Metazoa</taxon>
        <taxon>Ecdysozoa</taxon>
        <taxon>Arthropoda</taxon>
        <taxon>Hexapoda</taxon>
        <taxon>Insecta</taxon>
        <taxon>Pterygota</taxon>
        <taxon>Neoptera</taxon>
        <taxon>Endopterygota</taxon>
        <taxon>Diptera</taxon>
        <taxon>Nematocera</taxon>
        <taxon>Culicoidea</taxon>
        <taxon>Culicidae</taxon>
        <taxon>Anophelinae</taxon>
        <taxon>Anopheles</taxon>
    </lineage>
</organism>
<evidence type="ECO:0000256" key="1">
    <source>
        <dbReference type="SAM" id="SignalP"/>
    </source>
</evidence>
<feature type="chain" id="PRO_5014941191" evidence="1">
    <location>
        <begin position="23"/>
        <end position="80"/>
    </location>
</feature>
<protein>
    <submittedName>
        <fullName evidence="2">Putative secreted protein</fullName>
    </submittedName>
</protein>
<dbReference type="AlphaFoldDB" id="A0A2M4B6R8"/>
<proteinExistence type="predicted"/>